<organism evidence="2 3">
    <name type="scientific">Canariomyces notabilis</name>
    <dbReference type="NCBI Taxonomy" id="2074819"/>
    <lineage>
        <taxon>Eukaryota</taxon>
        <taxon>Fungi</taxon>
        <taxon>Dikarya</taxon>
        <taxon>Ascomycota</taxon>
        <taxon>Pezizomycotina</taxon>
        <taxon>Sordariomycetes</taxon>
        <taxon>Sordariomycetidae</taxon>
        <taxon>Sordariales</taxon>
        <taxon>Chaetomiaceae</taxon>
        <taxon>Canariomyces</taxon>
    </lineage>
</organism>
<sequence length="368" mass="40412">MGNPITAYLFILAILTVFTNADSIDPNSALAAFGLRVKIDGKKTIAPHVFYQSTDQTVREVYWHTSKTWRQGSFESESCFKPRSNTPLAVASLPADDDAQVVAVMYIDDSNNLRTRVWTSDANDVKRWFGSRVLITDVHPKAGGIVAWVIDRGNFLVTVQKSNGNFEECRFNPGGTGGCTYRSDGATPDPRPAPGTGLAGFYESDAYTTHLYYQVDRPGNPIMERLLNTRDSTKAFGLHRKAAAVGVRMAACQAIFRGRRGGPVFPHFFLLNSQIWNQVTWSRWDGWNGGQGQTCGGWCAPTSIARTLSYGSGIACATAGYHPSDAMDDMRVYFIDEFGKLSELMGTGDDTVTGWGVSSRDILSQVRV</sequence>
<dbReference type="Proteomes" id="UP001302812">
    <property type="component" value="Unassembled WGS sequence"/>
</dbReference>
<feature type="chain" id="PRO_5043051839" description="Fucose-specific lectin" evidence="1">
    <location>
        <begin position="22"/>
        <end position="368"/>
    </location>
</feature>
<dbReference type="SUPFAM" id="SSF89372">
    <property type="entry name" value="Fucose-specific lectin"/>
    <property type="match status" value="1"/>
</dbReference>
<proteinExistence type="predicted"/>
<keyword evidence="1" id="KW-0732">Signal</keyword>
<evidence type="ECO:0000313" key="3">
    <source>
        <dbReference type="Proteomes" id="UP001302812"/>
    </source>
</evidence>
<dbReference type="Gene3D" id="2.120.10.70">
    <property type="entry name" value="Fucose-specific lectin"/>
    <property type="match status" value="1"/>
</dbReference>
<comment type="caution">
    <text evidence="2">The sequence shown here is derived from an EMBL/GenBank/DDBJ whole genome shotgun (WGS) entry which is preliminary data.</text>
</comment>
<reference evidence="2" key="2">
    <citation type="submission" date="2023-05" db="EMBL/GenBank/DDBJ databases">
        <authorList>
            <consortium name="Lawrence Berkeley National Laboratory"/>
            <person name="Steindorff A."/>
            <person name="Hensen N."/>
            <person name="Bonometti L."/>
            <person name="Westerberg I."/>
            <person name="Brannstrom I.O."/>
            <person name="Guillou S."/>
            <person name="Cros-Aarteil S."/>
            <person name="Calhoun S."/>
            <person name="Haridas S."/>
            <person name="Kuo A."/>
            <person name="Mondo S."/>
            <person name="Pangilinan J."/>
            <person name="Riley R."/>
            <person name="Labutti K."/>
            <person name="Andreopoulos B."/>
            <person name="Lipzen A."/>
            <person name="Chen C."/>
            <person name="Yanf M."/>
            <person name="Daum C."/>
            <person name="Ng V."/>
            <person name="Clum A."/>
            <person name="Ohm R."/>
            <person name="Martin F."/>
            <person name="Silar P."/>
            <person name="Natvig D."/>
            <person name="Lalanne C."/>
            <person name="Gautier V."/>
            <person name="Ament-Velasquez S.L."/>
            <person name="Kruys A."/>
            <person name="Hutchinson M.I."/>
            <person name="Powell A.J."/>
            <person name="Barry K."/>
            <person name="Miller A.N."/>
            <person name="Grigoriev I.V."/>
            <person name="Debuchy R."/>
            <person name="Gladieux P."/>
            <person name="Thoren M.H."/>
            <person name="Johannesson H."/>
        </authorList>
    </citation>
    <scope>NUCLEOTIDE SEQUENCE</scope>
    <source>
        <strain evidence="2">CBS 508.74</strain>
    </source>
</reference>
<name>A0AAN6T7Q7_9PEZI</name>
<evidence type="ECO:0008006" key="4">
    <source>
        <dbReference type="Google" id="ProtNLM"/>
    </source>
</evidence>
<accession>A0AAN6T7Q7</accession>
<keyword evidence="3" id="KW-1185">Reference proteome</keyword>
<dbReference type="AlphaFoldDB" id="A0AAN6T7Q7"/>
<evidence type="ECO:0000256" key="1">
    <source>
        <dbReference type="SAM" id="SignalP"/>
    </source>
</evidence>
<reference evidence="2" key="1">
    <citation type="journal article" date="2023" name="Mol. Phylogenet. Evol.">
        <title>Genome-scale phylogeny and comparative genomics of the fungal order Sordariales.</title>
        <authorList>
            <person name="Hensen N."/>
            <person name="Bonometti L."/>
            <person name="Westerberg I."/>
            <person name="Brannstrom I.O."/>
            <person name="Guillou S."/>
            <person name="Cros-Aarteil S."/>
            <person name="Calhoun S."/>
            <person name="Haridas S."/>
            <person name="Kuo A."/>
            <person name="Mondo S."/>
            <person name="Pangilinan J."/>
            <person name="Riley R."/>
            <person name="LaButti K."/>
            <person name="Andreopoulos B."/>
            <person name="Lipzen A."/>
            <person name="Chen C."/>
            <person name="Yan M."/>
            <person name="Daum C."/>
            <person name="Ng V."/>
            <person name="Clum A."/>
            <person name="Steindorff A."/>
            <person name="Ohm R.A."/>
            <person name="Martin F."/>
            <person name="Silar P."/>
            <person name="Natvig D.O."/>
            <person name="Lalanne C."/>
            <person name="Gautier V."/>
            <person name="Ament-Velasquez S.L."/>
            <person name="Kruys A."/>
            <person name="Hutchinson M.I."/>
            <person name="Powell A.J."/>
            <person name="Barry K."/>
            <person name="Miller A.N."/>
            <person name="Grigoriev I.V."/>
            <person name="Debuchy R."/>
            <person name="Gladieux P."/>
            <person name="Hiltunen Thoren M."/>
            <person name="Johannesson H."/>
        </authorList>
    </citation>
    <scope>NUCLEOTIDE SEQUENCE</scope>
    <source>
        <strain evidence="2">CBS 508.74</strain>
    </source>
</reference>
<feature type="signal peptide" evidence="1">
    <location>
        <begin position="1"/>
        <end position="21"/>
    </location>
</feature>
<dbReference type="RefSeq" id="XP_064665463.1">
    <property type="nucleotide sequence ID" value="XM_064809727.1"/>
</dbReference>
<evidence type="ECO:0000313" key="2">
    <source>
        <dbReference type="EMBL" id="KAK4107893.1"/>
    </source>
</evidence>
<protein>
    <recommendedName>
        <fullName evidence="4">Fucose-specific lectin</fullName>
    </recommendedName>
</protein>
<dbReference type="GeneID" id="89933851"/>
<dbReference type="EMBL" id="MU853368">
    <property type="protein sequence ID" value="KAK4107893.1"/>
    <property type="molecule type" value="Genomic_DNA"/>
</dbReference>
<gene>
    <name evidence="2" type="ORF">N656DRAFT_462033</name>
</gene>